<dbReference type="Proteomes" id="UP000252085">
    <property type="component" value="Unassembled WGS sequence"/>
</dbReference>
<sequence length="245" mass="27918">MRSLSASELLNVWEWGLNQPSWSKAIKLLASACPETSIDMLTKFSLGQRDAMLLTLREWTFGSQLVSQVTCPSCGEVLELNFDIADMRVASLSLEPVEKYCLELGDYQVSFRLPNSLDMIAIAEHKQPEIAQEILLERCILQAVCNGEYLLFQQLPSHARDAIITQMAQADPQANVPIDISCSACNHQWQSLFDIVSFFWAEINAWRFRVLREVHTLAAAYSWREADILAMSPRRRQLYLEMVTD</sequence>
<dbReference type="Pfam" id="PF12322">
    <property type="entry name" value="T4_baseplate"/>
    <property type="match status" value="1"/>
</dbReference>
<comment type="caution">
    <text evidence="1">The sequence shown here is derived from an EMBL/GenBank/DDBJ whole genome shotgun (WGS) entry which is preliminary data.</text>
</comment>
<accession>A0A367RAH9</accession>
<organism evidence="1 2">
    <name type="scientific">Nostoc punctiforme NIES-2108</name>
    <dbReference type="NCBI Taxonomy" id="1356359"/>
    <lineage>
        <taxon>Bacteria</taxon>
        <taxon>Bacillati</taxon>
        <taxon>Cyanobacteriota</taxon>
        <taxon>Cyanophyceae</taxon>
        <taxon>Nostocales</taxon>
        <taxon>Nostocaceae</taxon>
        <taxon>Nostoc</taxon>
    </lineage>
</organism>
<name>A0A367RAH9_NOSPU</name>
<evidence type="ECO:0000313" key="1">
    <source>
        <dbReference type="EMBL" id="RCJ32412.1"/>
    </source>
</evidence>
<dbReference type="InterPro" id="IPR024364">
    <property type="entry name" value="Baseplate_phage_T4-like"/>
</dbReference>
<dbReference type="AlphaFoldDB" id="A0A367RAH9"/>
<reference evidence="1 2" key="1">
    <citation type="submission" date="2016-04" db="EMBL/GenBank/DDBJ databases">
        <authorList>
            <person name="Evans L.H."/>
            <person name="Alamgir A."/>
            <person name="Owens N."/>
            <person name="Weber N.D."/>
            <person name="Virtaneva K."/>
            <person name="Barbian K."/>
            <person name="Babar A."/>
            <person name="Rosenke K."/>
        </authorList>
    </citation>
    <scope>NUCLEOTIDE SEQUENCE [LARGE SCALE GENOMIC DNA]</scope>
    <source>
        <strain evidence="1">NIES-2108</strain>
    </source>
</reference>
<protein>
    <submittedName>
        <fullName evidence="1">Phage baseplate protein</fullName>
    </submittedName>
</protein>
<gene>
    <name evidence="1" type="ORF">A6769_28190</name>
</gene>
<evidence type="ECO:0000313" key="2">
    <source>
        <dbReference type="Proteomes" id="UP000252085"/>
    </source>
</evidence>
<dbReference type="EMBL" id="LXQE01000166">
    <property type="protein sequence ID" value="RCJ32412.1"/>
    <property type="molecule type" value="Genomic_DNA"/>
</dbReference>
<proteinExistence type="predicted"/>